<reference evidence="1" key="1">
    <citation type="submission" date="2020-05" db="EMBL/GenBank/DDBJ databases">
        <title>Large-scale comparative analyses of tick genomes elucidate their genetic diversity and vector capacities.</title>
        <authorList>
            <person name="Jia N."/>
            <person name="Wang J."/>
            <person name="Shi W."/>
            <person name="Du L."/>
            <person name="Sun Y."/>
            <person name="Zhan W."/>
            <person name="Jiang J."/>
            <person name="Wang Q."/>
            <person name="Zhang B."/>
            <person name="Ji P."/>
            <person name="Sakyi L.B."/>
            <person name="Cui X."/>
            <person name="Yuan T."/>
            <person name="Jiang B."/>
            <person name="Yang W."/>
            <person name="Lam T.T.-Y."/>
            <person name="Chang Q."/>
            <person name="Ding S."/>
            <person name="Wang X."/>
            <person name="Zhu J."/>
            <person name="Ruan X."/>
            <person name="Zhao L."/>
            <person name="Wei J."/>
            <person name="Que T."/>
            <person name="Du C."/>
            <person name="Cheng J."/>
            <person name="Dai P."/>
            <person name="Han X."/>
            <person name="Huang E."/>
            <person name="Gao Y."/>
            <person name="Liu J."/>
            <person name="Shao H."/>
            <person name="Ye R."/>
            <person name="Li L."/>
            <person name="Wei W."/>
            <person name="Wang X."/>
            <person name="Wang C."/>
            <person name="Yang T."/>
            <person name="Huo Q."/>
            <person name="Li W."/>
            <person name="Guo W."/>
            <person name="Chen H."/>
            <person name="Zhou L."/>
            <person name="Ni X."/>
            <person name="Tian J."/>
            <person name="Zhou Y."/>
            <person name="Sheng Y."/>
            <person name="Liu T."/>
            <person name="Pan Y."/>
            <person name="Xia L."/>
            <person name="Li J."/>
            <person name="Zhao F."/>
            <person name="Cao W."/>
        </authorList>
    </citation>
    <scope>NUCLEOTIDE SEQUENCE</scope>
    <source>
        <strain evidence="1">Hyas-2018</strain>
    </source>
</reference>
<proteinExistence type="predicted"/>
<organism evidence="1 2">
    <name type="scientific">Hyalomma asiaticum</name>
    <name type="common">Tick</name>
    <dbReference type="NCBI Taxonomy" id="266040"/>
    <lineage>
        <taxon>Eukaryota</taxon>
        <taxon>Metazoa</taxon>
        <taxon>Ecdysozoa</taxon>
        <taxon>Arthropoda</taxon>
        <taxon>Chelicerata</taxon>
        <taxon>Arachnida</taxon>
        <taxon>Acari</taxon>
        <taxon>Parasitiformes</taxon>
        <taxon>Ixodida</taxon>
        <taxon>Ixodoidea</taxon>
        <taxon>Ixodidae</taxon>
        <taxon>Hyalomminae</taxon>
        <taxon>Hyalomma</taxon>
    </lineage>
</organism>
<evidence type="ECO:0000313" key="1">
    <source>
        <dbReference type="EMBL" id="KAH6928740.1"/>
    </source>
</evidence>
<dbReference type="EMBL" id="CM023486">
    <property type="protein sequence ID" value="KAH6928740.1"/>
    <property type="molecule type" value="Genomic_DNA"/>
</dbReference>
<dbReference type="Proteomes" id="UP000821845">
    <property type="component" value="Chromosome 6"/>
</dbReference>
<accession>A0ACB7S2B2</accession>
<sequence>MEENLHPFGIELVGEPRHLVDEIWTPMEGRPYESNSSIVVHSVEFAGESWQDKVRKLREFLKKSGIDAILITDLGEIAWLYNMRGNDVPFTPVFEAFVFLSQEEQRLYVSARKLTSEVRNYLIMEDCNNWACVQWRDYKLVYNEMNINGNAVNRLLVSPFCSYAICGHIDIDKLVVSEAPIKMMMTVKNNIELRGLRNAHLKDSIVFVTLLAHMEKDYLSKKPWTEARVIYELERLRSHQQHYRGESFSTVAAVGPNAAAPSHHARNGSGGYISNTSLVLIDSGAQYL</sequence>
<keyword evidence="2" id="KW-1185">Reference proteome</keyword>
<gene>
    <name evidence="1" type="ORF">HPB50_018866</name>
</gene>
<evidence type="ECO:0000313" key="2">
    <source>
        <dbReference type="Proteomes" id="UP000821845"/>
    </source>
</evidence>
<name>A0ACB7S2B2_HYAAI</name>
<comment type="caution">
    <text evidence="1">The sequence shown here is derived from an EMBL/GenBank/DDBJ whole genome shotgun (WGS) entry which is preliminary data.</text>
</comment>
<protein>
    <submittedName>
        <fullName evidence="1">Uncharacterized protein</fullName>
    </submittedName>
</protein>